<evidence type="ECO:0000256" key="4">
    <source>
        <dbReference type="ARBA" id="ARBA00022729"/>
    </source>
</evidence>
<sequence length="324" mass="36990">MSPLCNYFGYLFLSYCLSEQADLADQQSSPQTISERRNAFELEYQWQYINFTWPSQNAYNFALSRGYYIPENLVLLDLNNHGKVILSYMFPKEICSSQGGFLNDIVVDDTSDGFAYITDNSVIDPGLIVYSRRQNRAWKLRDRTMFDEEGGSGFVVGNLTFKQLAPIDGIALSPAHSKTRNKILFYTALAGLNLYAIKTKVLKNENLVNSGDWRKAIKVVGKKQAQSDGMMMDNEGNLFYTLPPLYGVGKWNINTELSSSQIVAEDRENMVWTDTFAFDDKGNLRLLTNNINKFMDSSYPLKFSSDVQFRIFKYYTGTKSYLDS</sequence>
<gene>
    <name evidence="5" type="ORF">BDFB_011262</name>
</gene>
<proteinExistence type="inferred from homology"/>
<evidence type="ECO:0000256" key="3">
    <source>
        <dbReference type="ARBA" id="ARBA00022525"/>
    </source>
</evidence>
<dbReference type="PANTHER" id="PTHR10009">
    <property type="entry name" value="PROTEIN YELLOW-RELATED"/>
    <property type="match status" value="1"/>
</dbReference>
<dbReference type="EMBL" id="QDEB01117368">
    <property type="protein sequence ID" value="RZB40610.1"/>
    <property type="molecule type" value="Genomic_DNA"/>
</dbReference>
<dbReference type="OrthoDB" id="9977471at2759"/>
<dbReference type="PANTHER" id="PTHR10009:SF18">
    <property type="entry name" value="PROTEIN YELLOW-LIKE PROTEIN"/>
    <property type="match status" value="1"/>
</dbReference>
<evidence type="ECO:0000313" key="6">
    <source>
        <dbReference type="Proteomes" id="UP000292052"/>
    </source>
</evidence>
<evidence type="ECO:0000256" key="1">
    <source>
        <dbReference type="ARBA" id="ARBA00004613"/>
    </source>
</evidence>
<dbReference type="InterPro" id="IPR017996">
    <property type="entry name" value="MRJP/yellow-related"/>
</dbReference>
<protein>
    <submittedName>
        <fullName evidence="5">MRJP domain containing protein</fullName>
    </submittedName>
</protein>
<reference evidence="5 6" key="1">
    <citation type="submission" date="2017-03" db="EMBL/GenBank/DDBJ databases">
        <title>Genome of the blue death feigning beetle - Asbolus verrucosus.</title>
        <authorList>
            <person name="Rider S.D."/>
        </authorList>
    </citation>
    <scope>NUCLEOTIDE SEQUENCE [LARGE SCALE GENOMIC DNA]</scope>
    <source>
        <strain evidence="5">Butters</strain>
        <tissue evidence="5">Head and leg muscle</tissue>
    </source>
</reference>
<dbReference type="Proteomes" id="UP000292052">
    <property type="component" value="Unassembled WGS sequence"/>
</dbReference>
<dbReference type="GO" id="GO:0005576">
    <property type="term" value="C:extracellular region"/>
    <property type="evidence" value="ECO:0007669"/>
    <property type="project" value="UniProtKB-SubCell"/>
</dbReference>
<dbReference type="SUPFAM" id="SSF63829">
    <property type="entry name" value="Calcium-dependent phosphotriesterase"/>
    <property type="match status" value="1"/>
</dbReference>
<evidence type="ECO:0000256" key="2">
    <source>
        <dbReference type="ARBA" id="ARBA00009127"/>
    </source>
</evidence>
<comment type="similarity">
    <text evidence="2">Belongs to the major royal jelly protein family.</text>
</comment>
<dbReference type="Pfam" id="PF03022">
    <property type="entry name" value="MRJP"/>
    <property type="match status" value="1"/>
</dbReference>
<keyword evidence="3" id="KW-0964">Secreted</keyword>
<name>A0A482VBR1_ASBVE</name>
<comment type="subcellular location">
    <subcellularLocation>
        <location evidence="1">Secreted</location>
    </subcellularLocation>
</comment>
<keyword evidence="6" id="KW-1185">Reference proteome</keyword>
<organism evidence="5 6">
    <name type="scientific">Asbolus verrucosus</name>
    <name type="common">Desert ironclad beetle</name>
    <dbReference type="NCBI Taxonomy" id="1661398"/>
    <lineage>
        <taxon>Eukaryota</taxon>
        <taxon>Metazoa</taxon>
        <taxon>Ecdysozoa</taxon>
        <taxon>Arthropoda</taxon>
        <taxon>Hexapoda</taxon>
        <taxon>Insecta</taxon>
        <taxon>Pterygota</taxon>
        <taxon>Neoptera</taxon>
        <taxon>Endopterygota</taxon>
        <taxon>Coleoptera</taxon>
        <taxon>Polyphaga</taxon>
        <taxon>Cucujiformia</taxon>
        <taxon>Tenebrionidae</taxon>
        <taxon>Pimeliinae</taxon>
        <taxon>Asbolus</taxon>
    </lineage>
</organism>
<accession>A0A482VBR1</accession>
<keyword evidence="4" id="KW-0732">Signal</keyword>
<dbReference type="InterPro" id="IPR011042">
    <property type="entry name" value="6-blade_b-propeller_TolB-like"/>
</dbReference>
<dbReference type="AlphaFoldDB" id="A0A482VBR1"/>
<dbReference type="Gene3D" id="2.120.10.30">
    <property type="entry name" value="TolB, C-terminal domain"/>
    <property type="match status" value="1"/>
</dbReference>
<evidence type="ECO:0000313" key="5">
    <source>
        <dbReference type="EMBL" id="RZB40610.1"/>
    </source>
</evidence>
<comment type="caution">
    <text evidence="5">The sequence shown here is derived from an EMBL/GenBank/DDBJ whole genome shotgun (WGS) entry which is preliminary data.</text>
</comment>